<dbReference type="Proteomes" id="UP000763088">
    <property type="component" value="Unassembled WGS sequence"/>
</dbReference>
<dbReference type="Pfam" id="PF12437">
    <property type="entry name" value="GSIII_N"/>
    <property type="match status" value="1"/>
</dbReference>
<dbReference type="PANTHER" id="PTHR42974:SF1">
    <property type="entry name" value="TYPE-3 GLUTAMINE SYNTHETASE"/>
    <property type="match status" value="1"/>
</dbReference>
<dbReference type="PROSITE" id="PS51987">
    <property type="entry name" value="GS_CATALYTIC"/>
    <property type="match status" value="1"/>
</dbReference>
<evidence type="ECO:0000256" key="3">
    <source>
        <dbReference type="SAM" id="Coils"/>
    </source>
</evidence>
<dbReference type="SMART" id="SM01230">
    <property type="entry name" value="Gln-synt_C"/>
    <property type="match status" value="1"/>
</dbReference>
<reference evidence="6" key="1">
    <citation type="submission" date="2019-04" db="EMBL/GenBank/DDBJ databases">
        <title>Evolution of Biomass-Degrading Anaerobic Consortia Revealed by Metagenomics.</title>
        <authorList>
            <person name="Peng X."/>
        </authorList>
    </citation>
    <scope>NUCLEOTIDE SEQUENCE</scope>
    <source>
        <strain evidence="6">SIG141</strain>
    </source>
</reference>
<dbReference type="Pfam" id="PF18318">
    <property type="entry name" value="Gln-synt_C-ter"/>
    <property type="match status" value="1"/>
</dbReference>
<dbReference type="EMBL" id="SUYD01000001">
    <property type="protein sequence ID" value="MBE6264865.1"/>
    <property type="molecule type" value="Genomic_DNA"/>
</dbReference>
<evidence type="ECO:0000313" key="7">
    <source>
        <dbReference type="Proteomes" id="UP000763088"/>
    </source>
</evidence>
<evidence type="ECO:0000313" key="6">
    <source>
        <dbReference type="EMBL" id="MBE6264865.1"/>
    </source>
</evidence>
<dbReference type="Gene3D" id="3.30.590.10">
    <property type="entry name" value="Glutamine synthetase/guanido kinase, catalytic domain"/>
    <property type="match status" value="1"/>
</dbReference>
<dbReference type="SUPFAM" id="SSF55931">
    <property type="entry name" value="Glutamine synthetase/guanido kinase"/>
    <property type="match status" value="1"/>
</dbReference>
<dbReference type="PROSITE" id="PS51986">
    <property type="entry name" value="GS_BETA_GRASP"/>
    <property type="match status" value="1"/>
</dbReference>
<dbReference type="InterPro" id="IPR052725">
    <property type="entry name" value="GS_Type-3"/>
</dbReference>
<evidence type="ECO:0000256" key="1">
    <source>
        <dbReference type="PROSITE-ProRule" id="PRU01330"/>
    </source>
</evidence>
<comment type="caution">
    <text evidence="6">The sequence shown here is derived from an EMBL/GenBank/DDBJ whole genome shotgun (WGS) entry which is preliminary data.</text>
</comment>
<dbReference type="PROSITE" id="PS00181">
    <property type="entry name" value="GLNA_ATP"/>
    <property type="match status" value="1"/>
</dbReference>
<dbReference type="Gene3D" id="1.20.120.1560">
    <property type="match status" value="1"/>
</dbReference>
<dbReference type="AlphaFoldDB" id="A0A928BS41"/>
<feature type="domain" description="GS beta-grasp" evidence="4">
    <location>
        <begin position="86"/>
        <end position="175"/>
    </location>
</feature>
<dbReference type="GO" id="GO:0004356">
    <property type="term" value="F:glutamine synthetase activity"/>
    <property type="evidence" value="ECO:0007669"/>
    <property type="project" value="InterPro"/>
</dbReference>
<feature type="domain" description="GS catalytic" evidence="5">
    <location>
        <begin position="180"/>
        <end position="616"/>
    </location>
</feature>
<accession>A0A928BS41</accession>
<keyword evidence="3" id="KW-0175">Coiled coil</keyword>
<organism evidence="6 7">
    <name type="scientific">Xylanibacter ruminicola</name>
    <name type="common">Prevotella ruminicola</name>
    <dbReference type="NCBI Taxonomy" id="839"/>
    <lineage>
        <taxon>Bacteria</taxon>
        <taxon>Pseudomonadati</taxon>
        <taxon>Bacteroidota</taxon>
        <taxon>Bacteroidia</taxon>
        <taxon>Bacteroidales</taxon>
        <taxon>Prevotellaceae</taxon>
        <taxon>Xylanibacter</taxon>
    </lineage>
</organism>
<dbReference type="InterPro" id="IPR008146">
    <property type="entry name" value="Gln_synth_cat_dom"/>
</dbReference>
<feature type="coiled-coil region" evidence="3">
    <location>
        <begin position="650"/>
        <end position="677"/>
    </location>
</feature>
<dbReference type="InterPro" id="IPR022147">
    <property type="entry name" value="GSIII_N"/>
</dbReference>
<evidence type="ECO:0000259" key="5">
    <source>
        <dbReference type="PROSITE" id="PS51987"/>
    </source>
</evidence>
<protein>
    <submittedName>
        <fullName evidence="6">Glutamine synthetase type III</fullName>
    </submittedName>
</protein>
<dbReference type="InterPro" id="IPR027303">
    <property type="entry name" value="Gln_synth_gly_rich_site"/>
</dbReference>
<dbReference type="PANTHER" id="PTHR42974">
    <property type="entry name" value="GLUTAMINE SYNTHETASE"/>
    <property type="match status" value="1"/>
</dbReference>
<evidence type="ECO:0000256" key="2">
    <source>
        <dbReference type="RuleBase" id="RU000384"/>
    </source>
</evidence>
<dbReference type="InterPro" id="IPR014746">
    <property type="entry name" value="Gln_synth/guanido_kin_cat_dom"/>
</dbReference>
<dbReference type="InterPro" id="IPR008147">
    <property type="entry name" value="Gln_synt_N"/>
</dbReference>
<dbReference type="GO" id="GO:0006542">
    <property type="term" value="P:glutamine biosynthetic process"/>
    <property type="evidence" value="ECO:0007669"/>
    <property type="project" value="InterPro"/>
</dbReference>
<name>A0A928BS41_XYLRU</name>
<sequence length="730" mass="82989">MSNQLRFQVVEEAFKKKAVEVKAPSERPSEYFGKYVFTREKMYKYLPISVYNKLIDVIDNGARLDRSIADAVAEGMKKWAQEMGVTHYTHWFQPLTEGTAEKHDAFVEHDGKGGMVENFSGKLLVQQEPDASSFPNGGIRNTFEARGYSAWDPTSPVFIIDDTLCIPTIFIAYTGEALDYKAPLLRSLHAVDKAATEVCKFFYDDVKKVQVNLGWEQEYFLVDEGLYSARPDLVMTGRTLMGHESAKNQQMDDHYFGTIPDRVQAFMKDLEIQALELAIPCKTRHNEVAPNQFELAPIFEECNLAVDHNMLLMSLMKRVARNHGFRVLLHEKPFDGINGSGKHNNWSMTADNGTLLHAPGKSPEENLRFVTFIVETLMGVYKHNGLLKASIMSATNAHRLGGNEAPPAIISSFLGKQLTELLDHIELSDKDDLFTIKGKQGMEIDIPQIPDLIIDNTDRNRTSPFAFTGNRFEFRAPGSSANCASAMIALNSAVAEALQNFKQRVDKRIKKGDSKLSAIVDVLREDIKTCKPIRFDGNGYSDEWVAEAAKRGLDVEKSCPKIFEHYLDAASVKMFEATKVMNRKELEARNEVKWETYVKTVQIEARVMGDMSMNHIIPVSTHYQSQLIKNVQGMKDVFSKDEAAKLSARNMKLIREIAERTQRIEQLVEELTEARRVANRIYNIHERAMSYHDTVCPKMDAIRYEIDHLEMIVEDGLWSLPKYRELLFIR</sequence>
<dbReference type="Pfam" id="PF00120">
    <property type="entry name" value="Gln-synt_C"/>
    <property type="match status" value="1"/>
</dbReference>
<gene>
    <name evidence="6" type="ORF">E7102_00120</name>
</gene>
<proteinExistence type="inferred from homology"/>
<dbReference type="InterPro" id="IPR040577">
    <property type="entry name" value="Gln-synt_C"/>
</dbReference>
<comment type="similarity">
    <text evidence="1 2">Belongs to the glutamine synthetase family.</text>
</comment>
<evidence type="ECO:0000259" key="4">
    <source>
        <dbReference type="PROSITE" id="PS51986"/>
    </source>
</evidence>